<keyword evidence="2" id="KW-0808">Transferase</keyword>
<evidence type="ECO:0000256" key="1">
    <source>
        <dbReference type="ARBA" id="ARBA00022603"/>
    </source>
</evidence>
<dbReference type="SUPFAM" id="SSF53335">
    <property type="entry name" value="S-adenosyl-L-methionine-dependent methyltransferases"/>
    <property type="match status" value="1"/>
</dbReference>
<protein>
    <submittedName>
        <fullName evidence="5">Sodium/hydrogen exchanger 8</fullName>
    </submittedName>
</protein>
<dbReference type="EMBL" id="CAXAMM010027557">
    <property type="protein sequence ID" value="CAK9061061.1"/>
    <property type="molecule type" value="Genomic_DNA"/>
</dbReference>
<dbReference type="Pfam" id="PF00145">
    <property type="entry name" value="DNA_methylase"/>
    <property type="match status" value="1"/>
</dbReference>
<dbReference type="Gene3D" id="3.40.50.150">
    <property type="entry name" value="Vaccinia Virus protein VP39"/>
    <property type="match status" value="1"/>
</dbReference>
<evidence type="ECO:0000256" key="2">
    <source>
        <dbReference type="ARBA" id="ARBA00022679"/>
    </source>
</evidence>
<comment type="caution">
    <text evidence="5">The sequence shown here is derived from an EMBL/GenBank/DDBJ whole genome shotgun (WGS) entry which is preliminary data.</text>
</comment>
<feature type="region of interest" description="Disordered" evidence="4">
    <location>
        <begin position="999"/>
        <end position="1018"/>
    </location>
</feature>
<dbReference type="InterPro" id="IPR001525">
    <property type="entry name" value="C5_MeTfrase"/>
</dbReference>
<dbReference type="Proteomes" id="UP001642464">
    <property type="component" value="Unassembled WGS sequence"/>
</dbReference>
<evidence type="ECO:0000313" key="5">
    <source>
        <dbReference type="EMBL" id="CAK9061061.1"/>
    </source>
</evidence>
<sequence length="1123" mass="124748">MVTASAIAASILEDYALEKISSTGRVHLAGEIISDGGSFPCLKLWQPEGYSDGRFRAEVLEIPSATCLDRSAKIEWQTAEPCPEAGSFGICWNLQVLDKEGVFCCDQWSCFIHQPNLIAPQGSCKEPPFHVLELYAGGIGGWSAAWTFLQDHAHIGHETIAVEQDLSACIAFAMNHNAAVMNGLGKLHCDDLTMLPKPVILQAHIEQSGWWSAVAKWGVDIMSISASCKPWSGAAAQPGLFAFEGESFAVATQLTKIFRPALVFLEQVYGFNQHPHKPIIVALLKMAGYIIRWEKIVDAADQSAVHRFRWLAIAVRFHDMTIVRKPFVPWKKIQCTPTSIDAIVQWDPAQLNSLKISEEAFQKACQWQFLPPAKRCFARQFSEAKVIATRCNQGNETVDTFMALYTSQHGLSDQVLRTKGYMAHFVQVPTPEEKIEGKAGTPRWWHPFEACMLHICYKRCFIVNDRAQAWIHVGNQISVPHALLVIVNGLNLVLSGPAELDLHALFGLLHKSHMQANRVLSVAFDEGTLFRDRRFDGIELDNIDVRPLLRSVMQQQGVRYSGPVYIVFEGRVLKHATRIADIVTTPVDRHFPRTLTITAEDLFGVAFKHTHKTKVSNALAGTLLEGGFAIQWVSKTMELLGTKVDHKDLTAVAGIPAGPKHLSAILELCHSRQIDVPAQGTKDHHPNQSSKQTKQRRLQAQPDPTQYRIAAGYFLNEDNTECEQIVDPLLTCTLSVPCEDPQGRSVILACNLVQFGAKKVSIIKSSKTVAMEASKTVAFAMYKEDWKQDAWTQLLQNTFQVAKAQMKDDVILSCWGRSFRADNKAVQPHQAHSIQIHCLIKSSELQAVLAGSGFNYLFATPKDEQGRPDTGYRILWLTADWAYANTLAARLSNHLGLVKGKKTLGLRFAADMFEEAWKIANPSAPIPPLDRERGWQGRRLMGILTFNGSPILVRLVPPKNSPAYSPIVAGPRPSGTTMLPQSNGAVDGLQINDPWAKWNPSTQGAPAPTTGQSLTRQPQGPMEARFVDQDTKIANLEQTVQRLAEDHQKQTSATSQQLQLISNKQDSVEKQFQTLRSEVEQSVEKSIASHLQDTNRGIEELKKMFLASHKRPRQPGGSDMDQD</sequence>
<keyword evidence="3" id="KW-0175">Coiled coil</keyword>
<keyword evidence="1" id="KW-0489">Methyltransferase</keyword>
<evidence type="ECO:0000256" key="4">
    <source>
        <dbReference type="SAM" id="MobiDB-lite"/>
    </source>
</evidence>
<feature type="coiled-coil region" evidence="3">
    <location>
        <begin position="1026"/>
        <end position="1053"/>
    </location>
</feature>
<accession>A0ABP0NBM8</accession>
<organism evidence="5 6">
    <name type="scientific">Durusdinium trenchii</name>
    <dbReference type="NCBI Taxonomy" id="1381693"/>
    <lineage>
        <taxon>Eukaryota</taxon>
        <taxon>Sar</taxon>
        <taxon>Alveolata</taxon>
        <taxon>Dinophyceae</taxon>
        <taxon>Suessiales</taxon>
        <taxon>Symbiodiniaceae</taxon>
        <taxon>Durusdinium</taxon>
    </lineage>
</organism>
<feature type="region of interest" description="Disordered" evidence="4">
    <location>
        <begin position="677"/>
        <end position="701"/>
    </location>
</feature>
<evidence type="ECO:0000313" key="6">
    <source>
        <dbReference type="Proteomes" id="UP001642464"/>
    </source>
</evidence>
<name>A0ABP0NBM8_9DINO</name>
<proteinExistence type="predicted"/>
<evidence type="ECO:0000256" key="3">
    <source>
        <dbReference type="SAM" id="Coils"/>
    </source>
</evidence>
<dbReference type="InterPro" id="IPR029063">
    <property type="entry name" value="SAM-dependent_MTases_sf"/>
</dbReference>
<keyword evidence="6" id="KW-1185">Reference proteome</keyword>
<reference evidence="5 6" key="1">
    <citation type="submission" date="2024-02" db="EMBL/GenBank/DDBJ databases">
        <authorList>
            <person name="Chen Y."/>
            <person name="Shah S."/>
            <person name="Dougan E. K."/>
            <person name="Thang M."/>
            <person name="Chan C."/>
        </authorList>
    </citation>
    <scope>NUCLEOTIDE SEQUENCE [LARGE SCALE GENOMIC DNA]</scope>
</reference>
<gene>
    <name evidence="5" type="ORF">SCF082_LOCUS32052</name>
</gene>